<dbReference type="RefSeq" id="WP_124948201.1">
    <property type="nucleotide sequence ID" value="NZ_BHVT01000077.1"/>
</dbReference>
<dbReference type="InterPro" id="IPR036291">
    <property type="entry name" value="NAD(P)-bd_dom_sf"/>
</dbReference>
<proteinExistence type="predicted"/>
<accession>A0A4R3XT98</accession>
<dbReference type="Gene3D" id="3.40.50.720">
    <property type="entry name" value="NAD(P)-binding Rossmann-like Domain"/>
    <property type="match status" value="1"/>
</dbReference>
<dbReference type="SUPFAM" id="SSF51735">
    <property type="entry name" value="NAD(P)-binding Rossmann-fold domains"/>
    <property type="match status" value="1"/>
</dbReference>
<evidence type="ECO:0000313" key="3">
    <source>
        <dbReference type="Proteomes" id="UP000295367"/>
    </source>
</evidence>
<dbReference type="OrthoDB" id="9803010at2"/>
<evidence type="ECO:0000313" key="2">
    <source>
        <dbReference type="EMBL" id="TCV82310.1"/>
    </source>
</evidence>
<dbReference type="AlphaFoldDB" id="A0A4R3XT98"/>
<dbReference type="Pfam" id="PF01370">
    <property type="entry name" value="Epimerase"/>
    <property type="match status" value="1"/>
</dbReference>
<dbReference type="InterPro" id="IPR001509">
    <property type="entry name" value="Epimerase_deHydtase"/>
</dbReference>
<comment type="caution">
    <text evidence="2">The sequence shown here is derived from an EMBL/GenBank/DDBJ whole genome shotgun (WGS) entry which is preliminary data.</text>
</comment>
<keyword evidence="3" id="KW-1185">Reference proteome</keyword>
<reference evidence="2 3" key="1">
    <citation type="submission" date="2019-03" db="EMBL/GenBank/DDBJ databases">
        <title>Genomic Encyclopedia of Type Strains, Phase IV (KMG-IV): sequencing the most valuable type-strain genomes for metagenomic binning, comparative biology and taxonomic classification.</title>
        <authorList>
            <person name="Goeker M."/>
        </authorList>
    </citation>
    <scope>NUCLEOTIDE SEQUENCE [LARGE SCALE GENOMIC DNA]</scope>
    <source>
        <strain evidence="2 3">DSM 100309</strain>
    </source>
</reference>
<dbReference type="InterPro" id="IPR051783">
    <property type="entry name" value="NAD(P)-dependent_oxidoreduct"/>
</dbReference>
<name>A0A4R3XT98_9PROT</name>
<dbReference type="PANTHER" id="PTHR48079">
    <property type="entry name" value="PROTEIN YEEZ"/>
    <property type="match status" value="1"/>
</dbReference>
<dbReference type="PANTHER" id="PTHR48079:SF6">
    <property type="entry name" value="NAD(P)-BINDING DOMAIN-CONTAINING PROTEIN-RELATED"/>
    <property type="match status" value="1"/>
</dbReference>
<feature type="domain" description="NAD-dependent epimerase/dehydratase" evidence="1">
    <location>
        <begin position="4"/>
        <end position="225"/>
    </location>
</feature>
<evidence type="ECO:0000259" key="1">
    <source>
        <dbReference type="Pfam" id="PF01370"/>
    </source>
</evidence>
<dbReference type="GO" id="GO:0005737">
    <property type="term" value="C:cytoplasm"/>
    <property type="evidence" value="ECO:0007669"/>
    <property type="project" value="TreeGrafter"/>
</dbReference>
<organism evidence="2 3">
    <name type="scientific">Sulfurirhabdus autotrophica</name>
    <dbReference type="NCBI Taxonomy" id="1706046"/>
    <lineage>
        <taxon>Bacteria</taxon>
        <taxon>Pseudomonadati</taxon>
        <taxon>Pseudomonadota</taxon>
        <taxon>Betaproteobacteria</taxon>
        <taxon>Nitrosomonadales</taxon>
        <taxon>Sulfuricellaceae</taxon>
        <taxon>Sulfurirhabdus</taxon>
    </lineage>
</organism>
<dbReference type="Proteomes" id="UP000295367">
    <property type="component" value="Unassembled WGS sequence"/>
</dbReference>
<sequence>MNKILVTGANGFVGSHILAALQQHNVEVVAACRDKNKIPSWFTGEVRTGDLRNPAYIQSLLQDVDTVCHAAAWTSLWGHAEHSKDLYLKPSLALMNACIKQGISRFIFISTTSAAAPDDSHDANSPGKPRAFWPHLNSVIAIENAMRQNANGPTTMVNLRCGLFAGEHYGLGLFPILLPRLKTHLVPWVAGGSTSMPIIDGEDIGQAFALAAINPALKGYESFNIVGPEIPTTKQVIHFLHTEYGYPEPHFSVPFPIAYAFAWLMEKLDPVVPWEPLVTRSIIHLLEETGVSNKSAQMRLGYQAKVHWKDAIRKQLKEMQIREKGNMRMARPLPEML</sequence>
<gene>
    <name evidence="2" type="ORF">EDC63_1221</name>
</gene>
<protein>
    <submittedName>
        <fullName evidence="2">Nucleoside-diphosphate-sugar epimerase</fullName>
    </submittedName>
</protein>
<dbReference type="GO" id="GO:0004029">
    <property type="term" value="F:aldehyde dehydrogenase (NAD+) activity"/>
    <property type="evidence" value="ECO:0007669"/>
    <property type="project" value="TreeGrafter"/>
</dbReference>
<dbReference type="EMBL" id="SMCO01000022">
    <property type="protein sequence ID" value="TCV82310.1"/>
    <property type="molecule type" value="Genomic_DNA"/>
</dbReference>